<protein>
    <submittedName>
        <fullName evidence="9">Aminotransferase class V</fullName>
    </submittedName>
</protein>
<evidence type="ECO:0000256" key="5">
    <source>
        <dbReference type="PIRSR" id="PIRSR000524-50"/>
    </source>
</evidence>
<dbReference type="PANTHER" id="PTHR21152">
    <property type="entry name" value="AMINOTRANSFERASE CLASS V"/>
    <property type="match status" value="1"/>
</dbReference>
<dbReference type="PIRSF" id="PIRSF000524">
    <property type="entry name" value="SPT"/>
    <property type="match status" value="1"/>
</dbReference>
<dbReference type="InterPro" id="IPR024169">
    <property type="entry name" value="SP_NH2Trfase/AEP_transaminase"/>
</dbReference>
<dbReference type="GO" id="GO:0008453">
    <property type="term" value="F:alanine-glyoxylate transaminase activity"/>
    <property type="evidence" value="ECO:0007669"/>
    <property type="project" value="TreeGrafter"/>
</dbReference>
<keyword evidence="9" id="KW-0808">Transferase</keyword>
<evidence type="ECO:0000256" key="2">
    <source>
        <dbReference type="ARBA" id="ARBA00009236"/>
    </source>
</evidence>
<dbReference type="GO" id="GO:0004760">
    <property type="term" value="F:L-serine-pyruvate transaminase activity"/>
    <property type="evidence" value="ECO:0007669"/>
    <property type="project" value="TreeGrafter"/>
</dbReference>
<dbReference type="InterPro" id="IPR015422">
    <property type="entry name" value="PyrdxlP-dep_Trfase_small"/>
</dbReference>
<dbReference type="GO" id="GO:0019265">
    <property type="term" value="P:glycine biosynthetic process, by transamination of glyoxylate"/>
    <property type="evidence" value="ECO:0007669"/>
    <property type="project" value="TreeGrafter"/>
</dbReference>
<name>A0A212LAB7_9BACT</name>
<evidence type="ECO:0000256" key="6">
    <source>
        <dbReference type="RuleBase" id="RU004075"/>
    </source>
</evidence>
<dbReference type="InterPro" id="IPR015421">
    <property type="entry name" value="PyrdxlP-dep_Trfase_major"/>
</dbReference>
<dbReference type="Pfam" id="PF00266">
    <property type="entry name" value="Aminotran_5"/>
    <property type="match status" value="1"/>
</dbReference>
<evidence type="ECO:0000256" key="4">
    <source>
        <dbReference type="PIRSR" id="PIRSR000524-1"/>
    </source>
</evidence>
<gene>
    <name evidence="9" type="ORF">KL86DES1_21994</name>
</gene>
<dbReference type="SUPFAM" id="SSF53383">
    <property type="entry name" value="PLP-dependent transferases"/>
    <property type="match status" value="1"/>
</dbReference>
<feature type="domain" description="Aminotransferase class V" evidence="8">
    <location>
        <begin position="27"/>
        <end position="326"/>
    </location>
</feature>
<organism evidence="9">
    <name type="scientific">uncultured Desulfovibrio sp</name>
    <dbReference type="NCBI Taxonomy" id="167968"/>
    <lineage>
        <taxon>Bacteria</taxon>
        <taxon>Pseudomonadati</taxon>
        <taxon>Thermodesulfobacteriota</taxon>
        <taxon>Desulfovibrionia</taxon>
        <taxon>Desulfovibrionales</taxon>
        <taxon>Desulfovibrionaceae</taxon>
        <taxon>Desulfovibrio</taxon>
        <taxon>environmental samples</taxon>
    </lineage>
</organism>
<evidence type="ECO:0000259" key="8">
    <source>
        <dbReference type="Pfam" id="PF00266"/>
    </source>
</evidence>
<dbReference type="Gene3D" id="3.90.1150.10">
    <property type="entry name" value="Aspartate Aminotransferase, domain 1"/>
    <property type="match status" value="1"/>
</dbReference>
<reference evidence="9" key="1">
    <citation type="submission" date="2016-08" db="EMBL/GenBank/DDBJ databases">
        <authorList>
            <person name="Seilhamer J.J."/>
        </authorList>
    </citation>
    <scope>NUCLEOTIDE SEQUENCE</scope>
    <source>
        <strain evidence="9">86-1</strain>
    </source>
</reference>
<dbReference type="Gene3D" id="3.40.640.10">
    <property type="entry name" value="Type I PLP-dependent aspartate aminotransferase-like (Major domain)"/>
    <property type="match status" value="1"/>
</dbReference>
<sequence length="395" mass="42483">MLNKFRLLTPGPTPLPERVRLVLARDMIHHRKGEFKEIMAQVQVGLKTLFGTTSTVLPLSCSGTGAMTAAVYNLFAPGQKVLVVEGGKFGQRWREIALSHGLEVQSIIVPWGEAVTAEAVQAALDADPSIAGVLIQLSETSTGVLHPVEEVARITRDSQALLLVDGISAVGLSPCPMDAWGVDCLLTGSQKGLMLPPGLALLALSERAWACAEKLTPGCFYFNLIKEREYVHKGQTLFTSPVGLILGLKESLDMLLENGLKALYAKQWALTMLTRASLTAMGLELFAKKHFAWGITSVLLPEGVDGVEVLRMAQEKHGVSMAGGQDHFKGRMARVGHMGWVDWADVIAGVYALNDCLCAVGGYCGSRDYLEQGLAAYRTALAGEPGEPLPLVYNS</sequence>
<dbReference type="PANTHER" id="PTHR21152:SF40">
    <property type="entry name" value="ALANINE--GLYOXYLATE AMINOTRANSFERASE"/>
    <property type="match status" value="1"/>
</dbReference>
<proteinExistence type="inferred from homology"/>
<evidence type="ECO:0000313" key="9">
    <source>
        <dbReference type="EMBL" id="SCM74524.1"/>
    </source>
</evidence>
<dbReference type="PROSITE" id="PS00595">
    <property type="entry name" value="AA_TRANSFER_CLASS_5"/>
    <property type="match status" value="1"/>
</dbReference>
<keyword evidence="9" id="KW-0032">Aminotransferase</keyword>
<dbReference type="EMBL" id="FMJC01000002">
    <property type="protein sequence ID" value="SCM74524.1"/>
    <property type="molecule type" value="Genomic_DNA"/>
</dbReference>
<evidence type="ECO:0000256" key="1">
    <source>
        <dbReference type="ARBA" id="ARBA00001933"/>
    </source>
</evidence>
<dbReference type="InterPro" id="IPR000192">
    <property type="entry name" value="Aminotrans_V_dom"/>
</dbReference>
<keyword evidence="3 5" id="KW-0663">Pyridoxal phosphate</keyword>
<evidence type="ECO:0000256" key="7">
    <source>
        <dbReference type="RuleBase" id="RU004504"/>
    </source>
</evidence>
<dbReference type="InterPro" id="IPR020578">
    <property type="entry name" value="Aminotrans_V_PyrdxlP_BS"/>
</dbReference>
<comment type="cofactor">
    <cofactor evidence="1 5 7">
        <name>pyridoxal 5'-phosphate</name>
        <dbReference type="ChEBI" id="CHEBI:597326"/>
    </cofactor>
</comment>
<dbReference type="RefSeq" id="WP_179981200.1">
    <property type="nucleotide sequence ID" value="NZ_LT608333.1"/>
</dbReference>
<evidence type="ECO:0000256" key="3">
    <source>
        <dbReference type="ARBA" id="ARBA00022898"/>
    </source>
</evidence>
<dbReference type="AlphaFoldDB" id="A0A212LAB7"/>
<feature type="modified residue" description="N6-(pyridoxal phosphate)lysine" evidence="5">
    <location>
        <position position="191"/>
    </location>
</feature>
<comment type="similarity">
    <text evidence="2 6">Belongs to the class-V pyridoxal-phosphate-dependent aminotransferase family.</text>
</comment>
<accession>A0A212LAB7</accession>
<feature type="binding site" evidence="4">
    <location>
        <position position="334"/>
    </location>
    <ligand>
        <name>substrate</name>
    </ligand>
</feature>
<dbReference type="InterPro" id="IPR015424">
    <property type="entry name" value="PyrdxlP-dep_Trfase"/>
</dbReference>